<protein>
    <submittedName>
        <fullName evidence="2">Lysophospholipase, alpha-beta hydrolase superfamily</fullName>
    </submittedName>
</protein>
<dbReference type="AlphaFoldDB" id="A0A1H1T8V9"/>
<evidence type="ECO:0000259" key="1">
    <source>
        <dbReference type="Pfam" id="PF12146"/>
    </source>
</evidence>
<dbReference type="STRING" id="545619.SAMN04489860_1832"/>
<reference evidence="2 3" key="1">
    <citation type="submission" date="2016-10" db="EMBL/GenBank/DDBJ databases">
        <authorList>
            <person name="de Groot N.N."/>
        </authorList>
    </citation>
    <scope>NUCLEOTIDE SEQUENCE [LARGE SCALE GENOMIC DNA]</scope>
    <source>
        <strain evidence="2 3">DSM 22126</strain>
    </source>
</reference>
<dbReference type="GO" id="GO:0016787">
    <property type="term" value="F:hydrolase activity"/>
    <property type="evidence" value="ECO:0007669"/>
    <property type="project" value="UniProtKB-KW"/>
</dbReference>
<sequence>MSENPLHRTVLDADGVRIHTYTWEAEQPRALVHVLHGVGEHAQRYAPLARRLQDAGFTVVADDHRGHGATGVGHLGLGELGPRAIRGAIDAAETVSRAAHAAYPELPIVLLGHSWGSFMAQKIVARSGRHYAGLVLSGTSLALPGLTRQGNFNERWDADGAGGLEWLSPDESVQQAFEDDPWCFDVAEHPVWTFAESTAIAGFVPRTTGHDLPVLIQGGEHDAVGGSRGPRLLGRAYERWTGLSDVTVILYPEARHEVYNEINRDEVLDDLVGWVTTRF</sequence>
<dbReference type="InterPro" id="IPR051044">
    <property type="entry name" value="MAG_DAG_Lipase"/>
</dbReference>
<dbReference type="PANTHER" id="PTHR11614">
    <property type="entry name" value="PHOSPHOLIPASE-RELATED"/>
    <property type="match status" value="1"/>
</dbReference>
<gene>
    <name evidence="2" type="ORF">SAMN04489860_1832</name>
</gene>
<feature type="domain" description="Serine aminopeptidase S33" evidence="1">
    <location>
        <begin position="27"/>
        <end position="262"/>
    </location>
</feature>
<keyword evidence="2" id="KW-0378">Hydrolase</keyword>
<evidence type="ECO:0000313" key="2">
    <source>
        <dbReference type="EMBL" id="SDS56456.1"/>
    </source>
</evidence>
<keyword evidence="3" id="KW-1185">Reference proteome</keyword>
<dbReference type="InterPro" id="IPR029058">
    <property type="entry name" value="AB_hydrolase_fold"/>
</dbReference>
<dbReference type="InterPro" id="IPR022742">
    <property type="entry name" value="Hydrolase_4"/>
</dbReference>
<dbReference type="SUPFAM" id="SSF53474">
    <property type="entry name" value="alpha/beta-Hydrolases"/>
    <property type="match status" value="1"/>
</dbReference>
<organism evidence="2 3">
    <name type="scientific">Paraoerskovia marina</name>
    <dbReference type="NCBI Taxonomy" id="545619"/>
    <lineage>
        <taxon>Bacteria</taxon>
        <taxon>Bacillati</taxon>
        <taxon>Actinomycetota</taxon>
        <taxon>Actinomycetes</taxon>
        <taxon>Micrococcales</taxon>
        <taxon>Cellulomonadaceae</taxon>
        <taxon>Paraoerskovia</taxon>
    </lineage>
</organism>
<dbReference type="eggNOG" id="COG2267">
    <property type="taxonomic scope" value="Bacteria"/>
</dbReference>
<dbReference type="Proteomes" id="UP000185663">
    <property type="component" value="Chromosome I"/>
</dbReference>
<dbReference type="OrthoDB" id="9806902at2"/>
<dbReference type="Gene3D" id="3.40.50.1820">
    <property type="entry name" value="alpha/beta hydrolase"/>
    <property type="match status" value="1"/>
</dbReference>
<name>A0A1H1T8V9_9CELL</name>
<evidence type="ECO:0000313" key="3">
    <source>
        <dbReference type="Proteomes" id="UP000185663"/>
    </source>
</evidence>
<dbReference type="EMBL" id="LT629776">
    <property type="protein sequence ID" value="SDS56456.1"/>
    <property type="molecule type" value="Genomic_DNA"/>
</dbReference>
<accession>A0A1H1T8V9</accession>
<dbReference type="Pfam" id="PF12146">
    <property type="entry name" value="Hydrolase_4"/>
    <property type="match status" value="1"/>
</dbReference>
<proteinExistence type="predicted"/>
<dbReference type="RefSeq" id="WP_083372315.1">
    <property type="nucleotide sequence ID" value="NZ_LT629776.1"/>
</dbReference>